<accession>A0ABN0X4F9</accession>
<reference evidence="2 3" key="1">
    <citation type="journal article" date="2019" name="Int. J. Syst. Evol. Microbiol.">
        <title>The Global Catalogue of Microorganisms (GCM) 10K type strain sequencing project: providing services to taxonomists for standard genome sequencing and annotation.</title>
        <authorList>
            <consortium name="The Broad Institute Genomics Platform"/>
            <consortium name="The Broad Institute Genome Sequencing Center for Infectious Disease"/>
            <person name="Wu L."/>
            <person name="Ma J."/>
        </authorList>
    </citation>
    <scope>NUCLEOTIDE SEQUENCE [LARGE SCALE GENOMIC DNA]</scope>
    <source>
        <strain evidence="2 3">JCM 12662</strain>
    </source>
</reference>
<organism evidence="2 3">
    <name type="scientific">Alkalibacterium iburiense</name>
    <dbReference type="NCBI Taxonomy" id="290589"/>
    <lineage>
        <taxon>Bacteria</taxon>
        <taxon>Bacillati</taxon>
        <taxon>Bacillota</taxon>
        <taxon>Bacilli</taxon>
        <taxon>Lactobacillales</taxon>
        <taxon>Carnobacteriaceae</taxon>
        <taxon>Alkalibacterium</taxon>
    </lineage>
</organism>
<feature type="region of interest" description="Disordered" evidence="1">
    <location>
        <begin position="1"/>
        <end position="91"/>
    </location>
</feature>
<proteinExistence type="predicted"/>
<dbReference type="RefSeq" id="WP_343753643.1">
    <property type="nucleotide sequence ID" value="NZ_BAAACW010000027.1"/>
</dbReference>
<dbReference type="Proteomes" id="UP001501166">
    <property type="component" value="Unassembled WGS sequence"/>
</dbReference>
<feature type="compositionally biased region" description="Gly residues" evidence="1">
    <location>
        <begin position="1"/>
        <end position="15"/>
    </location>
</feature>
<feature type="compositionally biased region" description="Basic and acidic residues" evidence="1">
    <location>
        <begin position="26"/>
        <end position="43"/>
    </location>
</feature>
<evidence type="ECO:0000313" key="3">
    <source>
        <dbReference type="Proteomes" id="UP001501166"/>
    </source>
</evidence>
<evidence type="ECO:0000256" key="1">
    <source>
        <dbReference type="SAM" id="MobiDB-lite"/>
    </source>
</evidence>
<feature type="compositionally biased region" description="Basic and acidic residues" evidence="1">
    <location>
        <begin position="52"/>
        <end position="91"/>
    </location>
</feature>
<dbReference type="EMBL" id="BAAACW010000027">
    <property type="protein sequence ID" value="GAA0354812.1"/>
    <property type="molecule type" value="Genomic_DNA"/>
</dbReference>
<evidence type="ECO:0000313" key="2">
    <source>
        <dbReference type="EMBL" id="GAA0354812.1"/>
    </source>
</evidence>
<comment type="caution">
    <text evidence="2">The sequence shown here is derived from an EMBL/GenBank/DDBJ whole genome shotgun (WGS) entry which is preliminary data.</text>
</comment>
<gene>
    <name evidence="2" type="ORF">GCM10008932_04770</name>
</gene>
<keyword evidence="3" id="KW-1185">Reference proteome</keyword>
<name>A0ABN0X4F9_9LACT</name>
<sequence length="91" mass="10141">MSGTGGFNHGSGNHAGGHPVPPFVVDPKDGENNTDNEFVHTPETDEVNPNHQNEEDKERERSDEDFVSFDVDKVDDLEKSKEQSDEDDTKD</sequence>
<protein>
    <submittedName>
        <fullName evidence="2">Uncharacterized protein</fullName>
    </submittedName>
</protein>